<dbReference type="EC" id="1.1.1.27" evidence="3 8"/>
<feature type="binding site" evidence="8">
    <location>
        <begin position="119"/>
        <end position="121"/>
    </location>
    <ligand>
        <name>NAD(+)</name>
        <dbReference type="ChEBI" id="CHEBI:57540"/>
    </ligand>
</feature>
<dbReference type="InterPro" id="IPR015955">
    <property type="entry name" value="Lactate_DH/Glyco_Ohase_4_C"/>
</dbReference>
<name>A0A347WNM1_9LACT</name>
<dbReference type="HAMAP" id="MF_00488">
    <property type="entry name" value="Lactate_dehydrog"/>
    <property type="match status" value="1"/>
</dbReference>
<evidence type="ECO:0000256" key="4">
    <source>
        <dbReference type="ARBA" id="ARBA00016495"/>
    </source>
</evidence>
<feature type="binding site" evidence="8">
    <location>
        <position position="15"/>
    </location>
    <ligand>
        <name>NAD(+)</name>
        <dbReference type="ChEBI" id="CHEBI:57540"/>
    </ligand>
</feature>
<evidence type="ECO:0000256" key="6">
    <source>
        <dbReference type="ARBA" id="ARBA00023027"/>
    </source>
</evidence>
<dbReference type="Gene3D" id="3.40.50.720">
    <property type="entry name" value="NAD(P)-binding Rossmann-like Domain"/>
    <property type="match status" value="1"/>
</dbReference>
<comment type="activity regulation">
    <text evidence="8">Allosterically activated by fructose 1,6-bisphosphate (FBP).</text>
</comment>
<comment type="subcellular location">
    <subcellularLocation>
        <location evidence="8">Cytoplasm</location>
    </subcellularLocation>
</comment>
<evidence type="ECO:0000256" key="2">
    <source>
        <dbReference type="ARBA" id="ARBA00006054"/>
    </source>
</evidence>
<feature type="binding site" evidence="10">
    <location>
        <position position="96"/>
    </location>
    <ligand>
        <name>NAD(+)</name>
        <dbReference type="ChEBI" id="CHEBI:57540"/>
    </ligand>
</feature>
<feature type="binding site" evidence="8">
    <location>
        <begin position="149"/>
        <end position="152"/>
    </location>
    <ligand>
        <name>substrate</name>
    </ligand>
</feature>
<dbReference type="InterPro" id="IPR011304">
    <property type="entry name" value="L-lactate_DH"/>
</dbReference>
<dbReference type="AlphaFoldDB" id="A0A347WNM1"/>
<evidence type="ECO:0000259" key="12">
    <source>
        <dbReference type="Pfam" id="PF02866"/>
    </source>
</evidence>
<dbReference type="NCBIfam" id="NF000824">
    <property type="entry name" value="PRK00066.1"/>
    <property type="match status" value="1"/>
</dbReference>
<feature type="modified residue" description="Phosphotyrosine" evidence="8">
    <location>
        <position position="221"/>
    </location>
</feature>
<dbReference type="FunFam" id="3.40.50.720:FF:000018">
    <property type="entry name" value="Malate dehydrogenase"/>
    <property type="match status" value="1"/>
</dbReference>
<evidence type="ECO:0000256" key="10">
    <source>
        <dbReference type="PIRSR" id="PIRSR000102-3"/>
    </source>
</evidence>
<keyword evidence="14" id="KW-1185">Reference proteome</keyword>
<feature type="binding site" evidence="8">
    <location>
        <begin position="121"/>
        <end position="124"/>
    </location>
    <ligand>
        <name>substrate</name>
    </ligand>
</feature>
<sequence>MVANQRVILIGDGAVGSSFAYSSIIQGVGREFGIIDINKKRVEGDVLDLSDALAYREPVKIFAAEYSDCKDADVVVITAGLPQKEGETRLDLVDKNLPILKDMVDSVVASGFNGVFLVASNPVDIMTYATWKFSGFPAQKIVGSGTSLDSARFRHEIASLLDVDTRSVHAYIMGEHGDSEFPVWSKANIGGLNIYEWVKANSEVDYKDLEQRFIGVRDKAYAIIERKGATHYGIGVALTRIVKAILNDENTVLPLSIYLNGEYDIHDVFIGAPAIIGRNGVRNVIDFDLNDTEAAQMQASAKTLKETIESAFDKLDMEA</sequence>
<feature type="binding site" evidence="8">
    <location>
        <position position="154"/>
    </location>
    <ligand>
        <name>beta-D-fructose 1,6-bisphosphate</name>
        <dbReference type="ChEBI" id="CHEBI:32966"/>
        <note>allosteric activator</note>
    </ligand>
</feature>
<dbReference type="Gene3D" id="3.90.110.10">
    <property type="entry name" value="Lactate dehydrogenase/glycoside hydrolase, family 4, C-terminal"/>
    <property type="match status" value="1"/>
</dbReference>
<feature type="binding site" evidence="8">
    <location>
        <position position="83"/>
    </location>
    <ligand>
        <name>substrate</name>
    </ligand>
</feature>
<dbReference type="InterPro" id="IPR001236">
    <property type="entry name" value="Lactate/malate_DH_N"/>
</dbReference>
<feature type="binding site" evidence="8">
    <location>
        <position position="230"/>
    </location>
    <ligand>
        <name>substrate</name>
    </ligand>
</feature>
<dbReference type="GO" id="GO:0005737">
    <property type="term" value="C:cytoplasm"/>
    <property type="evidence" value="ECO:0007669"/>
    <property type="project" value="UniProtKB-SubCell"/>
</dbReference>
<dbReference type="PANTHER" id="PTHR43128:SF16">
    <property type="entry name" value="L-LACTATE DEHYDROGENASE"/>
    <property type="match status" value="1"/>
</dbReference>
<feature type="binding site" evidence="8">
    <location>
        <position position="41"/>
    </location>
    <ligand>
        <name>NAD(+)</name>
        <dbReference type="ChEBI" id="CHEBI:57540"/>
    </ligand>
</feature>
<gene>
    <name evidence="8" type="primary">ldh</name>
    <name evidence="13" type="ORF">CL176_00310</name>
</gene>
<keyword evidence="6 8" id="KW-0520">NAD</keyword>
<comment type="similarity">
    <text evidence="2 8">Belongs to the LDH/MDH superfamily. LDH family.</text>
</comment>
<feature type="domain" description="Lactate/malate dehydrogenase C-terminal" evidence="12">
    <location>
        <begin position="146"/>
        <end position="313"/>
    </location>
</feature>
<dbReference type="InterPro" id="IPR001557">
    <property type="entry name" value="L-lactate/malate_DH"/>
</dbReference>
<dbReference type="KEGG" id="abae:CL176_00310"/>
<comment type="subunit">
    <text evidence="8">Homotetramer.</text>
</comment>
<dbReference type="SUPFAM" id="SSF51735">
    <property type="entry name" value="NAD(P)-binding Rossmann-fold domains"/>
    <property type="match status" value="1"/>
</dbReference>
<feature type="binding site" evidence="8">
    <location>
        <begin position="80"/>
        <end position="81"/>
    </location>
    <ligand>
        <name>NAD(+)</name>
        <dbReference type="ChEBI" id="CHEBI:57540"/>
    </ligand>
</feature>
<comment type="catalytic activity">
    <reaction evidence="7 8">
        <text>(S)-lactate + NAD(+) = pyruvate + NADH + H(+)</text>
        <dbReference type="Rhea" id="RHEA:23444"/>
        <dbReference type="ChEBI" id="CHEBI:15361"/>
        <dbReference type="ChEBI" id="CHEBI:15378"/>
        <dbReference type="ChEBI" id="CHEBI:16651"/>
        <dbReference type="ChEBI" id="CHEBI:57540"/>
        <dbReference type="ChEBI" id="CHEBI:57945"/>
        <dbReference type="EC" id="1.1.1.27"/>
    </reaction>
</comment>
<evidence type="ECO:0000256" key="7">
    <source>
        <dbReference type="ARBA" id="ARBA00049258"/>
    </source>
</evidence>
<comment type="pathway">
    <text evidence="1 8">Fermentation; pyruvate fermentation to lactate; (S)-lactate from pyruvate: step 1/1.</text>
</comment>
<dbReference type="CDD" id="cd05291">
    <property type="entry name" value="HicDH_like"/>
    <property type="match status" value="1"/>
</dbReference>
<keyword evidence="8" id="KW-0021">Allosteric enzyme</keyword>
<dbReference type="EMBL" id="CP023434">
    <property type="protein sequence ID" value="AXY26678.1"/>
    <property type="molecule type" value="Genomic_DNA"/>
</dbReference>
<dbReference type="InterPro" id="IPR036291">
    <property type="entry name" value="NAD(P)-bd_dom_sf"/>
</dbReference>
<dbReference type="GO" id="GO:0006096">
    <property type="term" value="P:glycolytic process"/>
    <property type="evidence" value="ECO:0007669"/>
    <property type="project" value="UniProtKB-UniRule"/>
</dbReference>
<keyword evidence="8" id="KW-0963">Cytoplasm</keyword>
<dbReference type="PANTHER" id="PTHR43128">
    <property type="entry name" value="L-2-HYDROXYCARBOXYLATE DEHYDROGENASE (NAD(P)(+))"/>
    <property type="match status" value="1"/>
</dbReference>
<dbReference type="UniPathway" id="UPA00554">
    <property type="reaction ID" value="UER00611"/>
</dbReference>
<evidence type="ECO:0000256" key="8">
    <source>
        <dbReference type="HAMAP-Rule" id="MF_00488"/>
    </source>
</evidence>
<dbReference type="PRINTS" id="PR00086">
    <property type="entry name" value="LLDHDRGNASE"/>
</dbReference>
<proteinExistence type="inferred from homology"/>
<feature type="binding site" evidence="8 10">
    <location>
        <position position="36"/>
    </location>
    <ligand>
        <name>NAD(+)</name>
        <dbReference type="ChEBI" id="CHEBI:57540"/>
    </ligand>
</feature>
<feature type="binding site" evidence="8">
    <location>
        <position position="89"/>
    </location>
    <ligand>
        <name>substrate</name>
    </ligand>
</feature>
<evidence type="ECO:0000313" key="14">
    <source>
        <dbReference type="Proteomes" id="UP000263232"/>
    </source>
</evidence>
<comment type="function">
    <text evidence="8">Catalyzes the conversion of lactate to pyruvate.</text>
</comment>
<feature type="binding site" evidence="8">
    <location>
        <position position="169"/>
    </location>
    <ligand>
        <name>beta-D-fructose 1,6-bisphosphate</name>
        <dbReference type="ChEBI" id="CHEBI:32966"/>
        <note>allosteric activator</note>
    </ligand>
</feature>
<feature type="active site" description="Proton acceptor" evidence="8 9">
    <location>
        <position position="176"/>
    </location>
</feature>
<evidence type="ECO:0000256" key="3">
    <source>
        <dbReference type="ARBA" id="ARBA00012967"/>
    </source>
</evidence>
<keyword evidence="5 8" id="KW-0560">Oxidoreductase</keyword>
<dbReference type="InterPro" id="IPR018177">
    <property type="entry name" value="L-lactate_DH_AS"/>
</dbReference>
<dbReference type="GO" id="GO:0004459">
    <property type="term" value="F:L-lactate dehydrogenase (NAD+) activity"/>
    <property type="evidence" value="ECO:0007669"/>
    <property type="project" value="UniProtKB-UniRule"/>
</dbReference>
<dbReference type="PROSITE" id="PS00064">
    <property type="entry name" value="L_LDH"/>
    <property type="match status" value="1"/>
</dbReference>
<comment type="caution">
    <text evidence="8">Lacks conserved residue(s) required for the propagation of feature annotation.</text>
</comment>
<feature type="binding site" evidence="8">
    <location>
        <position position="66"/>
    </location>
    <ligand>
        <name>NAD(+)</name>
        <dbReference type="ChEBI" id="CHEBI:57540"/>
    </ligand>
</feature>
<feature type="domain" description="Lactate/malate dehydrogenase N-terminal" evidence="11">
    <location>
        <begin position="6"/>
        <end position="143"/>
    </location>
</feature>
<protein>
    <recommendedName>
        <fullName evidence="4 8">L-lactate dehydrogenase</fullName>
        <shortName evidence="8">L-LDH</shortName>
        <ecNumber evidence="3 8">1.1.1.27</ecNumber>
    </recommendedName>
</protein>
<evidence type="ECO:0000256" key="9">
    <source>
        <dbReference type="PIRSR" id="PIRSR000102-1"/>
    </source>
</evidence>
<dbReference type="Pfam" id="PF02866">
    <property type="entry name" value="Ldh_1_C"/>
    <property type="match status" value="1"/>
</dbReference>
<feature type="binding site" evidence="8">
    <location>
        <position position="144"/>
    </location>
    <ligand>
        <name>NAD(+)</name>
        <dbReference type="ChEBI" id="CHEBI:57540"/>
    </ligand>
</feature>
<evidence type="ECO:0000256" key="1">
    <source>
        <dbReference type="ARBA" id="ARBA00004843"/>
    </source>
</evidence>
<dbReference type="Proteomes" id="UP000263232">
    <property type="component" value="Chromosome"/>
</dbReference>
<dbReference type="InterPro" id="IPR022383">
    <property type="entry name" value="Lactate/malate_DH_C"/>
</dbReference>
<organism evidence="13 14">
    <name type="scientific">Suicoccus acidiformans</name>
    <dbReference type="NCBI Taxonomy" id="2036206"/>
    <lineage>
        <taxon>Bacteria</taxon>
        <taxon>Bacillati</taxon>
        <taxon>Bacillota</taxon>
        <taxon>Bacilli</taxon>
        <taxon>Lactobacillales</taxon>
        <taxon>Aerococcaceae</taxon>
        <taxon>Suicoccus</taxon>
    </lineage>
</organism>
<evidence type="ECO:0000313" key="13">
    <source>
        <dbReference type="EMBL" id="AXY26678.1"/>
    </source>
</evidence>
<reference evidence="13 14" key="1">
    <citation type="submission" date="2017-09" db="EMBL/GenBank/DDBJ databases">
        <title>Complete genome sequence of Oxytococcus suis strain ZY16052.</title>
        <authorList>
            <person name="Li F."/>
        </authorList>
    </citation>
    <scope>NUCLEOTIDE SEQUENCE [LARGE SCALE GENOMIC DNA]</scope>
    <source>
        <strain evidence="13 14">ZY16052</strain>
    </source>
</reference>
<evidence type="ECO:0000256" key="5">
    <source>
        <dbReference type="ARBA" id="ARBA00023002"/>
    </source>
</evidence>
<dbReference type="GO" id="GO:0006089">
    <property type="term" value="P:lactate metabolic process"/>
    <property type="evidence" value="ECO:0007669"/>
    <property type="project" value="TreeGrafter"/>
</dbReference>
<dbReference type="NCBIfam" id="TIGR01771">
    <property type="entry name" value="L-LDH-NAD"/>
    <property type="match status" value="1"/>
</dbReference>
<keyword evidence="8" id="KW-0597">Phosphoprotein</keyword>
<dbReference type="Pfam" id="PF00056">
    <property type="entry name" value="Ldh_1_N"/>
    <property type="match status" value="1"/>
</dbReference>
<dbReference type="OrthoDB" id="9802969at2"/>
<accession>A0A347WNM1</accession>
<dbReference type="SUPFAM" id="SSF56327">
    <property type="entry name" value="LDH C-terminal domain-like"/>
    <property type="match status" value="1"/>
</dbReference>
<dbReference type="PIRSF" id="PIRSF000102">
    <property type="entry name" value="Lac_mal_DH"/>
    <property type="match status" value="1"/>
</dbReference>
<evidence type="ECO:0000259" key="11">
    <source>
        <dbReference type="Pfam" id="PF00056"/>
    </source>
</evidence>
<feature type="binding site" evidence="10">
    <location>
        <begin position="11"/>
        <end position="16"/>
    </location>
    <ligand>
        <name>NAD(+)</name>
        <dbReference type="ChEBI" id="CHEBI:57540"/>
    </ligand>
</feature>